<dbReference type="AlphaFoldDB" id="A0A9N9CXS0"/>
<dbReference type="Pfam" id="PF00187">
    <property type="entry name" value="Chitin_bind_1"/>
    <property type="match status" value="1"/>
</dbReference>
<evidence type="ECO:0000313" key="6">
    <source>
        <dbReference type="EMBL" id="CAG8615836.1"/>
    </source>
</evidence>
<accession>A0A9N9CXS0</accession>
<feature type="signal peptide" evidence="4">
    <location>
        <begin position="1"/>
        <end position="18"/>
    </location>
</feature>
<keyword evidence="7" id="KW-1185">Reference proteome</keyword>
<dbReference type="SUPFAM" id="SSF57016">
    <property type="entry name" value="Plant lectins/antimicrobial peptides"/>
    <property type="match status" value="1"/>
</dbReference>
<dbReference type="SUPFAM" id="SSF50965">
    <property type="entry name" value="Galactose oxidase, central domain"/>
    <property type="match status" value="1"/>
</dbReference>
<dbReference type="Pfam" id="PF07250">
    <property type="entry name" value="Glyoxal_oxid_N"/>
    <property type="match status" value="1"/>
</dbReference>
<dbReference type="EMBL" id="CAJVPJ010002213">
    <property type="protein sequence ID" value="CAG8615836.1"/>
    <property type="molecule type" value="Genomic_DNA"/>
</dbReference>
<dbReference type="Gene3D" id="2.130.10.80">
    <property type="entry name" value="Galactose oxidase/kelch, beta-propeller"/>
    <property type="match status" value="1"/>
</dbReference>
<organism evidence="6 7">
    <name type="scientific">Paraglomus occultum</name>
    <dbReference type="NCBI Taxonomy" id="144539"/>
    <lineage>
        <taxon>Eukaryota</taxon>
        <taxon>Fungi</taxon>
        <taxon>Fungi incertae sedis</taxon>
        <taxon>Mucoromycota</taxon>
        <taxon>Glomeromycotina</taxon>
        <taxon>Glomeromycetes</taxon>
        <taxon>Paraglomerales</taxon>
        <taxon>Paraglomeraceae</taxon>
        <taxon>Paraglomus</taxon>
    </lineage>
</organism>
<dbReference type="InterPro" id="IPR009880">
    <property type="entry name" value="Glyoxal_oxidase_N"/>
</dbReference>
<dbReference type="InterPro" id="IPR015202">
    <property type="entry name" value="GO-like_E_set"/>
</dbReference>
<name>A0A9N9CXS0_9GLOM</name>
<dbReference type="InterPro" id="IPR014756">
    <property type="entry name" value="Ig_E-set"/>
</dbReference>
<gene>
    <name evidence="6" type="ORF">POCULU_LOCUS8178</name>
</gene>
<dbReference type="InterPro" id="IPR001002">
    <property type="entry name" value="Chitin-bd_1"/>
</dbReference>
<dbReference type="Gene3D" id="2.60.40.10">
    <property type="entry name" value="Immunoglobulins"/>
    <property type="match status" value="1"/>
</dbReference>
<dbReference type="InterPro" id="IPR036861">
    <property type="entry name" value="Endochitinase-like_sf"/>
</dbReference>
<sequence length="620" mass="66248">MKSIKLLSLFLLALSANAQNCGMNVGLTCGTAAEPCCSSFGWCGNTTLHCQSGCQATYSFGGKCVVPGGNAASPAPAASAPLIPKGPITGNNQLGTWQVIGHTGIAAMHIVLTSPTKILIIDKAEPNPSAITSDGLNAHSVEYDLNTNLFRVLDLKTNTFCSAGSFLGNGTLLETGGAESTPGDYKSASGFQTVRQFTPCMDGSCDWLEWPTYLNSARWYNGMVTLPDGRVFILGGSTKGTGVNKVSISNPTFEFYPKDKSPPGVPIQFLIDTFPYNLYPVIHVVPGPATQNTLFLFANNKAVLWDYVTETEITKLPDLPGPPRSYPLTGTSVLLPLDYKNGYTPVVMICGGSTSMSTTSPAADSCGRINLASPNPQWEMDSFGGFPRVLPDCVFLADGTVMCLNGGEVGYAGYARKTRSGGHSYLANKPVLTPVLYNPNAKSWTQLFPTTIPRMYHSSVTLVPDGSVFVSGSNPNSDYFPQGIFPTEYRAERFVPPYLLTTIPQPVITAVAGSTILNSETPIRVKYGTKIIVTATVSTSAGNPQFTAALMNHGFSTHSQHMSMRYVKIKVKSVTQAGNVFNALVEMPPNGNIMPPGRVYLYLLNKGKPAKTAVEVFLQA</sequence>
<dbReference type="PANTHER" id="PTHR32208:SF21">
    <property type="entry name" value="LOW QUALITY PROTEIN: ALDEHYDE OXIDASE GLOX-LIKE"/>
    <property type="match status" value="1"/>
</dbReference>
<dbReference type="GO" id="GO:0008061">
    <property type="term" value="F:chitin binding"/>
    <property type="evidence" value="ECO:0007669"/>
    <property type="project" value="UniProtKB-UniRule"/>
</dbReference>
<evidence type="ECO:0000256" key="2">
    <source>
        <dbReference type="ARBA" id="ARBA00022729"/>
    </source>
</evidence>
<feature type="domain" description="Chitin-binding type-1" evidence="5">
    <location>
        <begin position="18"/>
        <end position="66"/>
    </location>
</feature>
<evidence type="ECO:0000259" key="5">
    <source>
        <dbReference type="PROSITE" id="PS50941"/>
    </source>
</evidence>
<keyword evidence="2 4" id="KW-0732">Signal</keyword>
<feature type="chain" id="PRO_5040273556" evidence="4">
    <location>
        <begin position="19"/>
        <end position="620"/>
    </location>
</feature>
<dbReference type="Pfam" id="PF09118">
    <property type="entry name" value="GO-like_E_set"/>
    <property type="match status" value="1"/>
</dbReference>
<evidence type="ECO:0000256" key="3">
    <source>
        <dbReference type="PROSITE-ProRule" id="PRU00261"/>
    </source>
</evidence>
<dbReference type="SUPFAM" id="SSF81296">
    <property type="entry name" value="E set domains"/>
    <property type="match status" value="1"/>
</dbReference>
<evidence type="ECO:0000313" key="7">
    <source>
        <dbReference type="Proteomes" id="UP000789572"/>
    </source>
</evidence>
<dbReference type="InterPro" id="IPR011043">
    <property type="entry name" value="Gal_Oxase/kelch_b-propeller"/>
</dbReference>
<dbReference type="InterPro" id="IPR013783">
    <property type="entry name" value="Ig-like_fold"/>
</dbReference>
<evidence type="ECO:0000256" key="1">
    <source>
        <dbReference type="ARBA" id="ARBA00022669"/>
    </source>
</evidence>
<dbReference type="CDD" id="cd11618">
    <property type="entry name" value="ChtBD1_1"/>
    <property type="match status" value="1"/>
</dbReference>
<dbReference type="PANTHER" id="PTHR32208">
    <property type="entry name" value="SECRETED PROTEIN-RELATED"/>
    <property type="match status" value="1"/>
</dbReference>
<comment type="caution">
    <text evidence="3">Lacks conserved residue(s) required for the propagation of feature annotation.</text>
</comment>
<dbReference type="Gene3D" id="3.30.60.10">
    <property type="entry name" value="Endochitinase-like"/>
    <property type="match status" value="1"/>
</dbReference>
<feature type="disulfide bond" evidence="3">
    <location>
        <begin position="36"/>
        <end position="50"/>
    </location>
</feature>
<dbReference type="Proteomes" id="UP000789572">
    <property type="component" value="Unassembled WGS sequence"/>
</dbReference>
<protein>
    <submittedName>
        <fullName evidence="6">5661_t:CDS:1</fullName>
    </submittedName>
</protein>
<keyword evidence="3" id="KW-1015">Disulfide bond</keyword>
<keyword evidence="1 3" id="KW-0147">Chitin-binding</keyword>
<dbReference type="PROSITE" id="PS50941">
    <property type="entry name" value="CHIT_BIND_I_2"/>
    <property type="match status" value="1"/>
</dbReference>
<dbReference type="OrthoDB" id="2019572at2759"/>
<comment type="caution">
    <text evidence="6">The sequence shown here is derived from an EMBL/GenBank/DDBJ whole genome shotgun (WGS) entry which is preliminary data.</text>
</comment>
<evidence type="ECO:0000256" key="4">
    <source>
        <dbReference type="SAM" id="SignalP"/>
    </source>
</evidence>
<proteinExistence type="predicted"/>
<dbReference type="InterPro" id="IPR037293">
    <property type="entry name" value="Gal_Oxidase_central_sf"/>
</dbReference>
<reference evidence="6" key="1">
    <citation type="submission" date="2021-06" db="EMBL/GenBank/DDBJ databases">
        <authorList>
            <person name="Kallberg Y."/>
            <person name="Tangrot J."/>
            <person name="Rosling A."/>
        </authorList>
    </citation>
    <scope>NUCLEOTIDE SEQUENCE</scope>
    <source>
        <strain evidence="6">IA702</strain>
    </source>
</reference>